<dbReference type="AlphaFoldDB" id="A0A2N8HEE1"/>
<feature type="transmembrane region" description="Helical" evidence="1">
    <location>
        <begin position="78"/>
        <end position="100"/>
    </location>
</feature>
<sequence length="230" mass="24743">MIYPAAKALVKACAFLFGAGSILTAFIHMALPVLAASPEQMPGWLGAGTWAALLSILSLACISMWGSRVLLASRGNRVTRVLSMLAVLPALYALLIPFTGQPAAFQYAEMERTWEMFLLLAAATAFFAFPYTRGYPPRARKRFLAWAILAACNGLQSALFFLFLLLWNVLSGPSPSIAAALPYVVLLLSCGLEIALAALSAMLARTLFRDVTGIASLPDLQDPEMPGTRE</sequence>
<comment type="caution">
    <text evidence="2">The sequence shown here is derived from an EMBL/GenBank/DDBJ whole genome shotgun (WGS) entry which is preliminary data.</text>
</comment>
<feature type="transmembrane region" description="Helical" evidence="1">
    <location>
        <begin position="112"/>
        <end position="131"/>
    </location>
</feature>
<organism evidence="2 3">
    <name type="scientific">Akkermansia muciniphila</name>
    <dbReference type="NCBI Taxonomy" id="239935"/>
    <lineage>
        <taxon>Bacteria</taxon>
        <taxon>Pseudomonadati</taxon>
        <taxon>Verrucomicrobiota</taxon>
        <taxon>Verrucomicrobiia</taxon>
        <taxon>Verrucomicrobiales</taxon>
        <taxon>Akkermansiaceae</taxon>
        <taxon>Akkermansia</taxon>
    </lineage>
</organism>
<protein>
    <submittedName>
        <fullName evidence="2">Uncharacterized protein</fullName>
    </submittedName>
</protein>
<accession>A0A2N8HEE1</accession>
<keyword evidence="1" id="KW-0812">Transmembrane</keyword>
<name>A0A2N8HEE1_9BACT</name>
<gene>
    <name evidence="2" type="ORF">CXU22_06800</name>
</gene>
<keyword evidence="1" id="KW-1133">Transmembrane helix</keyword>
<proteinExistence type="predicted"/>
<evidence type="ECO:0000256" key="1">
    <source>
        <dbReference type="SAM" id="Phobius"/>
    </source>
</evidence>
<dbReference type="EMBL" id="PJKA01000010">
    <property type="protein sequence ID" value="PNC18327.1"/>
    <property type="molecule type" value="Genomic_DNA"/>
</dbReference>
<evidence type="ECO:0000313" key="3">
    <source>
        <dbReference type="Proteomes" id="UP000236000"/>
    </source>
</evidence>
<feature type="transmembrane region" description="Helical" evidence="1">
    <location>
        <begin position="45"/>
        <end position="66"/>
    </location>
</feature>
<dbReference type="Proteomes" id="UP000236000">
    <property type="component" value="Unassembled WGS sequence"/>
</dbReference>
<feature type="transmembrane region" description="Helical" evidence="1">
    <location>
        <begin position="143"/>
        <end position="167"/>
    </location>
</feature>
<keyword evidence="1" id="KW-0472">Membrane</keyword>
<reference evidence="2 3" key="1">
    <citation type="journal article" date="2017" name="BMC Genomics">
        <title>Genome sequencing of 39 Akkermansia muciniphila isolates reveals its population structure, genomic and functional diverisity, and global distribution in mammalian gut microbiotas.</title>
        <authorList>
            <person name="Guo X."/>
            <person name="Li S."/>
            <person name="Zhang J."/>
            <person name="Wu F."/>
            <person name="Li X."/>
            <person name="Wu D."/>
            <person name="Zhang M."/>
            <person name="Ou Z."/>
            <person name="Jie Z."/>
            <person name="Yan Q."/>
            <person name="Li P."/>
            <person name="Yi J."/>
            <person name="Peng Y."/>
        </authorList>
    </citation>
    <scope>NUCLEOTIDE SEQUENCE [LARGE SCALE GENOMIC DNA]</scope>
    <source>
        <strain evidence="2 3">GP24</strain>
    </source>
</reference>
<feature type="transmembrane region" description="Helical" evidence="1">
    <location>
        <begin position="179"/>
        <end position="199"/>
    </location>
</feature>
<evidence type="ECO:0000313" key="2">
    <source>
        <dbReference type="EMBL" id="PNC18327.1"/>
    </source>
</evidence>